<evidence type="ECO:0000313" key="2">
    <source>
        <dbReference type="Proteomes" id="UP001153334"/>
    </source>
</evidence>
<dbReference type="Proteomes" id="UP001153334">
    <property type="component" value="Unassembled WGS sequence"/>
</dbReference>
<protein>
    <submittedName>
        <fullName evidence="1">Uncharacterized protein</fullName>
    </submittedName>
</protein>
<reference evidence="1" key="1">
    <citation type="submission" date="2022-11" db="EMBL/GenBank/DDBJ databases">
        <title>Genome Sequence of Nemania bipapillata.</title>
        <authorList>
            <person name="Buettner E."/>
        </authorList>
    </citation>
    <scope>NUCLEOTIDE SEQUENCE</scope>
    <source>
        <strain evidence="1">CP14</strain>
    </source>
</reference>
<gene>
    <name evidence="1" type="ORF">ONZ43_g291</name>
</gene>
<proteinExistence type="predicted"/>
<evidence type="ECO:0000313" key="1">
    <source>
        <dbReference type="EMBL" id="KAJ8123850.1"/>
    </source>
</evidence>
<accession>A0ACC2J8Y6</accession>
<sequence>MSDANPAGAALVITEAVDRFRSSVAPDDQAQIESTELKDVLNSLLDMQNYLRNKRENRNLRKLHPFVEGLERYSGAIDTLSNGLSPYLPWIWAPIKLMLRITLDHLSAFDKLIDAYGRIAVTMPRLKSLGDAFKDNPALLTKLALYYVDILEFHRRAYKFLTRRLAWIFFFNTTWANFDFRFNSILASMAKNSEAIDQEAATIDITEAKQWREKLASQVATREKDRIDRRRQSVVTWLALEHLPQEDNREKLLRDCLQGSCDWVLKQDKVASWTKIDSKLPVLWLHGKPGAGKSGKASFALALSIYYKTVT</sequence>
<organism evidence="1 2">
    <name type="scientific">Nemania bipapillata</name>
    <dbReference type="NCBI Taxonomy" id="110536"/>
    <lineage>
        <taxon>Eukaryota</taxon>
        <taxon>Fungi</taxon>
        <taxon>Dikarya</taxon>
        <taxon>Ascomycota</taxon>
        <taxon>Pezizomycotina</taxon>
        <taxon>Sordariomycetes</taxon>
        <taxon>Xylariomycetidae</taxon>
        <taxon>Xylariales</taxon>
        <taxon>Xylariaceae</taxon>
        <taxon>Nemania</taxon>
    </lineage>
</organism>
<dbReference type="EMBL" id="JAPESX010000033">
    <property type="protein sequence ID" value="KAJ8123850.1"/>
    <property type="molecule type" value="Genomic_DNA"/>
</dbReference>
<keyword evidence="2" id="KW-1185">Reference proteome</keyword>
<name>A0ACC2J8Y6_9PEZI</name>
<comment type="caution">
    <text evidence="1">The sequence shown here is derived from an EMBL/GenBank/DDBJ whole genome shotgun (WGS) entry which is preliminary data.</text>
</comment>